<dbReference type="Proteomes" id="UP000184263">
    <property type="component" value="Unassembled WGS sequence"/>
</dbReference>
<organism evidence="1 2">
    <name type="scientific">Selenomonas ruminantium</name>
    <dbReference type="NCBI Taxonomy" id="971"/>
    <lineage>
        <taxon>Bacteria</taxon>
        <taxon>Bacillati</taxon>
        <taxon>Bacillota</taxon>
        <taxon>Negativicutes</taxon>
        <taxon>Selenomonadales</taxon>
        <taxon>Selenomonadaceae</taxon>
        <taxon>Selenomonas</taxon>
    </lineage>
</organism>
<evidence type="ECO:0000313" key="1">
    <source>
        <dbReference type="EMBL" id="SHK67213.1"/>
    </source>
</evidence>
<evidence type="ECO:0000313" key="2">
    <source>
        <dbReference type="Proteomes" id="UP000184263"/>
    </source>
</evidence>
<accession>A0A1M6UDG6</accession>
<name>A0A1M6UDG6_SELRU</name>
<dbReference type="AlphaFoldDB" id="A0A1M6UDG6"/>
<dbReference type="RefSeq" id="WP_073089589.1">
    <property type="nucleotide sequence ID" value="NZ_FRBC01000012.1"/>
</dbReference>
<proteinExistence type="predicted"/>
<dbReference type="OrthoDB" id="1667373at2"/>
<dbReference type="EMBL" id="FRBC01000012">
    <property type="protein sequence ID" value="SHK67213.1"/>
    <property type="molecule type" value="Genomic_DNA"/>
</dbReference>
<reference evidence="1 2" key="1">
    <citation type="submission" date="2016-11" db="EMBL/GenBank/DDBJ databases">
        <authorList>
            <person name="Jaros S."/>
            <person name="Januszkiewicz K."/>
            <person name="Wedrychowicz H."/>
        </authorList>
    </citation>
    <scope>NUCLEOTIDE SEQUENCE [LARGE SCALE GENOMIC DNA]</scope>
    <source>
        <strain evidence="1 2">HD4</strain>
    </source>
</reference>
<sequence>MDEEKLVEWLRQFDFSELSPLKQSLRQEMLAQYRRGKKSLWQKTLSADELDYVSAAGNPQIQEYKPRENR</sequence>
<gene>
    <name evidence="1" type="ORF">SAMN05216582_1121</name>
</gene>
<protein>
    <submittedName>
        <fullName evidence="1">Uncharacterized protein</fullName>
    </submittedName>
</protein>